<dbReference type="PANTHER" id="PTHR35793:SF2">
    <property type="entry name" value="INNER MEMBRANE PROTEIN YJIG"/>
    <property type="match status" value="1"/>
</dbReference>
<dbReference type="InterPro" id="IPR011415">
    <property type="entry name" value="SpmA_SpmB"/>
</dbReference>
<evidence type="ECO:0000256" key="1">
    <source>
        <dbReference type="SAM" id="Phobius"/>
    </source>
</evidence>
<gene>
    <name evidence="3" type="ORF">SAMN04487850_1223</name>
</gene>
<organism evidence="3 4">
    <name type="scientific">Prevotella aff. ruminicola Tc2-24</name>
    <dbReference type="NCBI Taxonomy" id="81582"/>
    <lineage>
        <taxon>Bacteria</taxon>
        <taxon>Pseudomonadati</taxon>
        <taxon>Bacteroidota</taxon>
        <taxon>Bacteroidia</taxon>
        <taxon>Bacteroidales</taxon>
        <taxon>Prevotellaceae</taxon>
        <taxon>Prevotella</taxon>
    </lineage>
</organism>
<feature type="transmembrane region" description="Helical" evidence="1">
    <location>
        <begin position="57"/>
        <end position="75"/>
    </location>
</feature>
<feature type="transmembrane region" description="Helical" evidence="1">
    <location>
        <begin position="419"/>
        <end position="441"/>
    </location>
</feature>
<keyword evidence="4" id="KW-1185">Reference proteome</keyword>
<evidence type="ECO:0000313" key="3">
    <source>
        <dbReference type="EMBL" id="SEW00417.1"/>
    </source>
</evidence>
<dbReference type="EMBL" id="FOIQ01000002">
    <property type="protein sequence ID" value="SEW00417.1"/>
    <property type="molecule type" value="Genomic_DNA"/>
</dbReference>
<dbReference type="PANTHER" id="PTHR35793">
    <property type="entry name" value="INNER MEMBRANE PROTEIN YJIG"/>
    <property type="match status" value="1"/>
</dbReference>
<accession>A0A1I0NG42</accession>
<feature type="domain" description="Nucleoside transporter/FeoB GTPase Gate" evidence="2">
    <location>
        <begin position="308"/>
        <end position="412"/>
    </location>
</feature>
<dbReference type="AlphaFoldDB" id="A0A1I0NG42"/>
<dbReference type="PIRSF" id="PIRSF036542">
    <property type="entry name" value="SpmA_SpmB"/>
    <property type="match status" value="1"/>
</dbReference>
<keyword evidence="1" id="KW-1133">Transmembrane helix</keyword>
<feature type="transmembrane region" description="Helical" evidence="1">
    <location>
        <begin position="205"/>
        <end position="226"/>
    </location>
</feature>
<dbReference type="Pfam" id="PF07670">
    <property type="entry name" value="Gate"/>
    <property type="match status" value="2"/>
</dbReference>
<dbReference type="GO" id="GO:0005886">
    <property type="term" value="C:plasma membrane"/>
    <property type="evidence" value="ECO:0007669"/>
    <property type="project" value="TreeGrafter"/>
</dbReference>
<reference evidence="3 4" key="1">
    <citation type="submission" date="2016-10" db="EMBL/GenBank/DDBJ databases">
        <authorList>
            <person name="de Groot N.N."/>
        </authorList>
    </citation>
    <scope>NUCLEOTIDE SEQUENCE [LARGE SCALE GENOMIC DNA]</scope>
    <source>
        <strain evidence="3 4">TC2-24</strain>
    </source>
</reference>
<protein>
    <submittedName>
        <fullName evidence="3">Spore maturation protein SpmA</fullName>
    </submittedName>
</protein>
<feature type="transmembrane region" description="Helical" evidence="1">
    <location>
        <begin position="173"/>
        <end position="193"/>
    </location>
</feature>
<name>A0A1I0NG42_9BACT</name>
<feature type="transmembrane region" description="Helical" evidence="1">
    <location>
        <begin position="15"/>
        <end position="37"/>
    </location>
</feature>
<feature type="transmembrane region" description="Helical" evidence="1">
    <location>
        <begin position="238"/>
        <end position="256"/>
    </location>
</feature>
<keyword evidence="1" id="KW-0812">Transmembrane</keyword>
<evidence type="ECO:0000313" key="4">
    <source>
        <dbReference type="Proteomes" id="UP000199373"/>
    </source>
</evidence>
<dbReference type="Proteomes" id="UP000199373">
    <property type="component" value="Unassembled WGS sequence"/>
</dbReference>
<dbReference type="InterPro" id="IPR011642">
    <property type="entry name" value="Gate_dom"/>
</dbReference>
<feature type="transmembrane region" description="Helical" evidence="1">
    <location>
        <begin position="308"/>
        <end position="325"/>
    </location>
</feature>
<feature type="domain" description="Nucleoside transporter/FeoB GTPase Gate" evidence="2">
    <location>
        <begin position="64"/>
        <end position="188"/>
    </location>
</feature>
<feature type="transmembrane region" description="Helical" evidence="1">
    <location>
        <begin position="384"/>
        <end position="407"/>
    </location>
</feature>
<sequence>MFFLSLIRTFAQNMVLNYIWIAFFIIAFVIALIKLIFLGDLEVFPAMMDSTFASSKTAFEISLGLTGVLSLWLGIMKIGEKGGVVNILAKVLSPIFIRLFPDIPKGHPVTGSIFMNIAANMLGLDNAATPLGLKAMEQLDEVKNEKIQAMRDAEEINATKAEELKVTASDAMIMFLVLNTSGLTLIPISILVYRAQLGATQPTDIFIPILLATFFSTLAGIIITSLYQRINLLNRTMLLTLGTIAVAVAAIIWGLGQMDSLLLNKVSTSAANILLMFIIIAFIVAGLRKKTNVYEAFIEGAKDGFTTAIRIIPYLVAILVAIGVFRASGAMDMLICCIEWTVTVCGGNTDFVGALPTAMMKPLSGSGARGMMVDAMTTYGVDSFVGRLSCIFQGSTDTTFYILAVYFGSVGIRKTRHAVACGLLADFAGIIAAIAIAYLFFG</sequence>
<keyword evidence="1" id="KW-0472">Membrane</keyword>
<proteinExistence type="predicted"/>
<evidence type="ECO:0000259" key="2">
    <source>
        <dbReference type="Pfam" id="PF07670"/>
    </source>
</evidence>
<dbReference type="InterPro" id="IPR052549">
    <property type="entry name" value="SpmB"/>
</dbReference>
<feature type="transmembrane region" description="Helical" evidence="1">
    <location>
        <begin position="268"/>
        <end position="287"/>
    </location>
</feature>